<gene>
    <name evidence="1" type="ORF">P7K49_031224</name>
</gene>
<evidence type="ECO:0000313" key="1">
    <source>
        <dbReference type="EMBL" id="KAK2091940.1"/>
    </source>
</evidence>
<accession>A0ABQ9U4F0</accession>
<sequence length="131" mass="14867">MIGEEKDNLGERISTKGEISSLKSCQEENVRCKMAPDGSFGWLDLSEGLGEINRDAETRIAECEFKMGLLCTDGTQDHSVTEEKTLLKYKGKKDTEEKEEKKIIRQVKVKRNGGEGTEYEQNMTKYDKILP</sequence>
<dbReference type="Proteomes" id="UP001266305">
    <property type="component" value="Unassembled WGS sequence"/>
</dbReference>
<keyword evidence="2" id="KW-1185">Reference proteome</keyword>
<organism evidence="1 2">
    <name type="scientific">Saguinus oedipus</name>
    <name type="common">Cotton-top tamarin</name>
    <name type="synonym">Oedipomidas oedipus</name>
    <dbReference type="NCBI Taxonomy" id="9490"/>
    <lineage>
        <taxon>Eukaryota</taxon>
        <taxon>Metazoa</taxon>
        <taxon>Chordata</taxon>
        <taxon>Craniata</taxon>
        <taxon>Vertebrata</taxon>
        <taxon>Euteleostomi</taxon>
        <taxon>Mammalia</taxon>
        <taxon>Eutheria</taxon>
        <taxon>Euarchontoglires</taxon>
        <taxon>Primates</taxon>
        <taxon>Haplorrhini</taxon>
        <taxon>Platyrrhini</taxon>
        <taxon>Cebidae</taxon>
        <taxon>Callitrichinae</taxon>
        <taxon>Saguinus</taxon>
    </lineage>
</organism>
<name>A0ABQ9U4F0_SAGOE</name>
<evidence type="ECO:0000313" key="2">
    <source>
        <dbReference type="Proteomes" id="UP001266305"/>
    </source>
</evidence>
<comment type="caution">
    <text evidence="1">The sequence shown here is derived from an EMBL/GenBank/DDBJ whole genome shotgun (WGS) entry which is preliminary data.</text>
</comment>
<proteinExistence type="predicted"/>
<reference evidence="1 2" key="1">
    <citation type="submission" date="2023-05" db="EMBL/GenBank/DDBJ databases">
        <title>B98-5 Cell Line De Novo Hybrid Assembly: An Optical Mapping Approach.</title>
        <authorList>
            <person name="Kananen K."/>
            <person name="Auerbach J.A."/>
            <person name="Kautto E."/>
            <person name="Blachly J.S."/>
        </authorList>
    </citation>
    <scope>NUCLEOTIDE SEQUENCE [LARGE SCALE GENOMIC DNA]</scope>
    <source>
        <strain evidence="1">B95-8</strain>
        <tissue evidence="1">Cell line</tissue>
    </source>
</reference>
<protein>
    <submittedName>
        <fullName evidence="1">Uncharacterized protein</fullName>
    </submittedName>
</protein>
<dbReference type="EMBL" id="JASSZA010000016">
    <property type="protein sequence ID" value="KAK2091940.1"/>
    <property type="molecule type" value="Genomic_DNA"/>
</dbReference>